<evidence type="ECO:0000313" key="1">
    <source>
        <dbReference type="EMBL" id="KAA0017983.1"/>
    </source>
</evidence>
<keyword evidence="2" id="KW-1185">Reference proteome</keyword>
<dbReference type="GO" id="GO:0016747">
    <property type="term" value="F:acyltransferase activity, transferring groups other than amino-acyl groups"/>
    <property type="evidence" value="ECO:0007669"/>
    <property type="project" value="TreeGrafter"/>
</dbReference>
<comment type="caution">
    <text evidence="1">The sequence shown here is derived from an EMBL/GenBank/DDBJ whole genome shotgun (WGS) entry which is preliminary data.</text>
</comment>
<dbReference type="Proteomes" id="UP000322244">
    <property type="component" value="Unassembled WGS sequence"/>
</dbReference>
<proteinExistence type="predicted"/>
<dbReference type="InterPro" id="IPR050583">
    <property type="entry name" value="Mycobacterial_A85_antigen"/>
</dbReference>
<name>A0A5A7S5A6_9NOCA</name>
<dbReference type="Gene3D" id="3.40.50.1820">
    <property type="entry name" value="alpha/beta hydrolase"/>
    <property type="match status" value="1"/>
</dbReference>
<evidence type="ECO:0000313" key="2">
    <source>
        <dbReference type="Proteomes" id="UP000322244"/>
    </source>
</evidence>
<protein>
    <submittedName>
        <fullName evidence="1">Esterase family protein</fullName>
    </submittedName>
</protein>
<dbReference type="PANTHER" id="PTHR48098">
    <property type="entry name" value="ENTEROCHELIN ESTERASE-RELATED"/>
    <property type="match status" value="1"/>
</dbReference>
<dbReference type="InterPro" id="IPR029058">
    <property type="entry name" value="AB_hydrolase_fold"/>
</dbReference>
<dbReference type="EMBL" id="VLNY01000020">
    <property type="protein sequence ID" value="KAA0017983.1"/>
    <property type="molecule type" value="Genomic_DNA"/>
</dbReference>
<accession>A0A5A7S5A6</accession>
<dbReference type="PANTHER" id="PTHR48098:SF1">
    <property type="entry name" value="DIACYLGLYCEROL ACYLTRANSFERASE_MYCOLYLTRANSFERASE AG85A"/>
    <property type="match status" value="1"/>
</dbReference>
<dbReference type="AlphaFoldDB" id="A0A5A7S5A6"/>
<dbReference type="OrthoDB" id="4510758at2"/>
<dbReference type="InterPro" id="IPR000801">
    <property type="entry name" value="Esterase-like"/>
</dbReference>
<dbReference type="Pfam" id="PF00756">
    <property type="entry name" value="Esterase"/>
    <property type="match status" value="1"/>
</dbReference>
<sequence length="329" mass="34681">MATILLGGQATATADDGIAHIVSRATASTDGSHLDHIERVDDRRIDLYVYSAAMNKVFQQVVLLPKDTSAPRPTLYLLDGGNGGESTVTWRTQTDIVPFFADKNVNVVLPIGGEFSYYTDWQHDDPVLGRNKWKTYLTEELPAIVDSALGTTGKNAIAGLSMSGTSVLALAEAAPNLYQSVGAFSGCADTSSPIGAAYVSTTVIPSGGNPTNMWGPYGSPGWVANDPYVHADKLRGKALFISSGNGLPGPHDTLNDPSVDGQLRQLGVQIGVGGVIEAATNECTHRLAGRLDSLGIPATFSFPPGTHSWGYWQDALHNSWPVLGSAIGS</sequence>
<organism evidence="1 2">
    <name type="scientific">Antrihabitans cavernicola</name>
    <dbReference type="NCBI Taxonomy" id="2495913"/>
    <lineage>
        <taxon>Bacteria</taxon>
        <taxon>Bacillati</taxon>
        <taxon>Actinomycetota</taxon>
        <taxon>Actinomycetes</taxon>
        <taxon>Mycobacteriales</taxon>
        <taxon>Nocardiaceae</taxon>
        <taxon>Antrihabitans</taxon>
    </lineage>
</organism>
<dbReference type="SUPFAM" id="SSF53474">
    <property type="entry name" value="alpha/beta-Hydrolases"/>
    <property type="match status" value="1"/>
</dbReference>
<gene>
    <name evidence="1" type="ORF">FOY51_24675</name>
</gene>
<reference evidence="1 2" key="1">
    <citation type="submission" date="2019-07" db="EMBL/GenBank/DDBJ databases">
        <title>Rhodococcus cavernicolus sp. nov., isolated from a cave.</title>
        <authorList>
            <person name="Lee S.D."/>
        </authorList>
    </citation>
    <scope>NUCLEOTIDE SEQUENCE [LARGE SCALE GENOMIC DNA]</scope>
    <source>
        <strain evidence="1 2">C1-24</strain>
    </source>
</reference>